<dbReference type="InterPro" id="IPR001672">
    <property type="entry name" value="G6P_Isomerase"/>
</dbReference>
<dbReference type="AlphaFoldDB" id="A0A7V8SWC3"/>
<evidence type="ECO:0008006" key="3">
    <source>
        <dbReference type="Google" id="ProtNLM"/>
    </source>
</evidence>
<dbReference type="GO" id="GO:0004347">
    <property type="term" value="F:glucose-6-phosphate isomerase activity"/>
    <property type="evidence" value="ECO:0007669"/>
    <property type="project" value="InterPro"/>
</dbReference>
<dbReference type="Gene3D" id="3.40.50.10490">
    <property type="entry name" value="Glucose-6-phosphate isomerase like protein, domain 1"/>
    <property type="match status" value="1"/>
</dbReference>
<evidence type="ECO:0000313" key="2">
    <source>
        <dbReference type="Proteomes" id="UP000567293"/>
    </source>
</evidence>
<evidence type="ECO:0000313" key="1">
    <source>
        <dbReference type="EMBL" id="MBA0084748.1"/>
    </source>
</evidence>
<dbReference type="InterPro" id="IPR046348">
    <property type="entry name" value="SIS_dom_sf"/>
</dbReference>
<protein>
    <recommendedName>
        <fullName evidence="3">Transaldolase</fullName>
    </recommendedName>
</protein>
<keyword evidence="2" id="KW-1185">Reference proteome</keyword>
<dbReference type="GO" id="GO:0006096">
    <property type="term" value="P:glycolytic process"/>
    <property type="evidence" value="ECO:0007669"/>
    <property type="project" value="InterPro"/>
</dbReference>
<dbReference type="GO" id="GO:0097367">
    <property type="term" value="F:carbohydrate derivative binding"/>
    <property type="evidence" value="ECO:0007669"/>
    <property type="project" value="InterPro"/>
</dbReference>
<dbReference type="PROSITE" id="PS51463">
    <property type="entry name" value="P_GLUCOSE_ISOMERASE_3"/>
    <property type="match status" value="1"/>
</dbReference>
<dbReference type="GO" id="GO:0006094">
    <property type="term" value="P:gluconeogenesis"/>
    <property type="evidence" value="ECO:0007669"/>
    <property type="project" value="InterPro"/>
</dbReference>
<proteinExistence type="predicted"/>
<accession>A0A7V8SWC3</accession>
<name>A0A7V8SWC3_9BACT</name>
<dbReference type="SUPFAM" id="SSF53697">
    <property type="entry name" value="SIS domain"/>
    <property type="match status" value="1"/>
</dbReference>
<comment type="caution">
    <text evidence="1">The sequence shown here is derived from an EMBL/GenBank/DDBJ whole genome shotgun (WGS) entry which is preliminary data.</text>
</comment>
<gene>
    <name evidence="1" type="ORF">HRJ53_07125</name>
</gene>
<organism evidence="1 2">
    <name type="scientific">Candidatus Acidiferrum panamense</name>
    <dbReference type="NCBI Taxonomy" id="2741543"/>
    <lineage>
        <taxon>Bacteria</taxon>
        <taxon>Pseudomonadati</taxon>
        <taxon>Acidobacteriota</taxon>
        <taxon>Terriglobia</taxon>
        <taxon>Candidatus Acidiferrales</taxon>
        <taxon>Candidatus Acidiferrum</taxon>
    </lineage>
</organism>
<dbReference type="EMBL" id="JACDQQ010000695">
    <property type="protein sequence ID" value="MBA0084748.1"/>
    <property type="molecule type" value="Genomic_DNA"/>
</dbReference>
<dbReference type="Proteomes" id="UP000567293">
    <property type="component" value="Unassembled WGS sequence"/>
</dbReference>
<reference evidence="1" key="1">
    <citation type="submission" date="2020-06" db="EMBL/GenBank/DDBJ databases">
        <title>Legume-microbial interactions unlock mineral nutrients during tropical forest succession.</title>
        <authorList>
            <person name="Epihov D.Z."/>
        </authorList>
    </citation>
    <scope>NUCLEOTIDE SEQUENCE [LARGE SCALE GENOMIC DNA]</scope>
    <source>
        <strain evidence="1">Pan2503</strain>
    </source>
</reference>
<sequence length="316" mass="34123">MAATHGRDKLTIIASPGIFELGAWLEQLIAESTGKGGKGIIPVDRERVARPSVYGGDRVFVYLRLATKPNRAQDTAVMALEKAGQPVVCISVEEVYSLGQEFFRWEIATAVAGSIIGINAFNQPDVEAGKVETHKLTTEYEAKGRLPLEVPFFEASGIQFFADEKNVAAIHGGLNVAAVLKRHLCRLGAGDYFAVLGYIPMNAEGERALQAIRHAVRDKKKVATVLGFGPRFLHSTGQAYKGGPNTGVFLQITCDDAKDLPVPGQKYTFGVVKAAQARGDFAVLAERGRRALRVHLRKNLKSALATLSKAVRQAVA</sequence>